<keyword evidence="3" id="KW-0804">Transcription</keyword>
<evidence type="ECO:0000313" key="6">
    <source>
        <dbReference type="Proteomes" id="UP000501387"/>
    </source>
</evidence>
<dbReference type="InterPro" id="IPR008920">
    <property type="entry name" value="TF_FadR/GntR_C"/>
</dbReference>
<proteinExistence type="predicted"/>
<dbReference type="SMART" id="SM00895">
    <property type="entry name" value="FCD"/>
    <property type="match status" value="1"/>
</dbReference>
<evidence type="ECO:0000256" key="3">
    <source>
        <dbReference type="ARBA" id="ARBA00023163"/>
    </source>
</evidence>
<name>A0A6G8FKI8_9MICO</name>
<sequence length="149" mass="17086">MIPEITLRSIQEQAVTRAVLEGYGVEWICTHRVQIADRLHELVETQRAIYEDDPERIVDMVLTDKEFHWTLVKATGNTEFAQLYNSIHDRQLRIGIALFGALKQRRCDAIEQHTEIATAIEQFDLTTAKRLLEDHLVGSIDQVAGIFTN</sequence>
<organism evidence="5 6">
    <name type="scientific">Leucobacter insecticola</name>
    <dbReference type="NCBI Taxonomy" id="2714934"/>
    <lineage>
        <taxon>Bacteria</taxon>
        <taxon>Bacillati</taxon>
        <taxon>Actinomycetota</taxon>
        <taxon>Actinomycetes</taxon>
        <taxon>Micrococcales</taxon>
        <taxon>Microbacteriaceae</taxon>
        <taxon>Leucobacter</taxon>
    </lineage>
</organism>
<keyword evidence="1" id="KW-0805">Transcription regulation</keyword>
<accession>A0A6G8FKI8</accession>
<dbReference type="Pfam" id="PF07729">
    <property type="entry name" value="FCD"/>
    <property type="match status" value="1"/>
</dbReference>
<reference evidence="5 6" key="1">
    <citation type="submission" date="2020-03" db="EMBL/GenBank/DDBJ databases">
        <title>Leucobacter sp. nov., isolated from beetles.</title>
        <authorList>
            <person name="Hyun D.-W."/>
            <person name="Bae J.-W."/>
        </authorList>
    </citation>
    <scope>NUCLEOTIDE SEQUENCE [LARGE SCALE GENOMIC DNA]</scope>
    <source>
        <strain evidence="5 6">HDW9B</strain>
    </source>
</reference>
<evidence type="ECO:0000256" key="2">
    <source>
        <dbReference type="ARBA" id="ARBA00023125"/>
    </source>
</evidence>
<evidence type="ECO:0000256" key="1">
    <source>
        <dbReference type="ARBA" id="ARBA00023015"/>
    </source>
</evidence>
<dbReference type="RefSeq" id="WP_166324691.1">
    <property type="nucleotide sequence ID" value="NZ_CP049934.1"/>
</dbReference>
<evidence type="ECO:0000259" key="4">
    <source>
        <dbReference type="SMART" id="SM00895"/>
    </source>
</evidence>
<feature type="domain" description="GntR C-terminal" evidence="4">
    <location>
        <begin position="12"/>
        <end position="138"/>
    </location>
</feature>
<dbReference type="Proteomes" id="UP000501387">
    <property type="component" value="Chromosome"/>
</dbReference>
<gene>
    <name evidence="5" type="ORF">G7067_11965</name>
</gene>
<dbReference type="EMBL" id="CP049934">
    <property type="protein sequence ID" value="QIM16956.1"/>
    <property type="molecule type" value="Genomic_DNA"/>
</dbReference>
<dbReference type="AlphaFoldDB" id="A0A6G8FKI8"/>
<keyword evidence="2" id="KW-0238">DNA-binding</keyword>
<evidence type="ECO:0000313" key="5">
    <source>
        <dbReference type="EMBL" id="QIM16956.1"/>
    </source>
</evidence>
<dbReference type="SUPFAM" id="SSF48008">
    <property type="entry name" value="GntR ligand-binding domain-like"/>
    <property type="match status" value="1"/>
</dbReference>
<dbReference type="KEGG" id="lins:G7067_11965"/>
<keyword evidence="6" id="KW-1185">Reference proteome</keyword>
<dbReference type="Gene3D" id="1.20.120.530">
    <property type="entry name" value="GntR ligand-binding domain-like"/>
    <property type="match status" value="1"/>
</dbReference>
<protein>
    <submittedName>
        <fullName evidence="5">GntR family transcriptional regulator</fullName>
    </submittedName>
</protein>
<dbReference type="GO" id="GO:0003677">
    <property type="term" value="F:DNA binding"/>
    <property type="evidence" value="ECO:0007669"/>
    <property type="project" value="UniProtKB-KW"/>
</dbReference>
<dbReference type="InterPro" id="IPR011711">
    <property type="entry name" value="GntR_C"/>
</dbReference>